<evidence type="ECO:0000313" key="3">
    <source>
        <dbReference type="EMBL" id="ONI19084.1"/>
    </source>
</evidence>
<reference evidence="3 4" key="1">
    <citation type="journal article" date="2013" name="Nat. Genet.">
        <title>The high-quality draft genome of peach (Prunus persica) identifies unique patterns of genetic diversity, domestication and genome evolution.</title>
        <authorList>
            <consortium name="International Peach Genome Initiative"/>
            <person name="Verde I."/>
            <person name="Abbott A.G."/>
            <person name="Scalabrin S."/>
            <person name="Jung S."/>
            <person name="Shu S."/>
            <person name="Marroni F."/>
            <person name="Zhebentyayeva T."/>
            <person name="Dettori M.T."/>
            <person name="Grimwood J."/>
            <person name="Cattonaro F."/>
            <person name="Zuccolo A."/>
            <person name="Rossini L."/>
            <person name="Jenkins J."/>
            <person name="Vendramin E."/>
            <person name="Meisel L.A."/>
            <person name="Decroocq V."/>
            <person name="Sosinski B."/>
            <person name="Prochnik S."/>
            <person name="Mitros T."/>
            <person name="Policriti A."/>
            <person name="Cipriani G."/>
            <person name="Dondini L."/>
            <person name="Ficklin S."/>
            <person name="Goodstein D.M."/>
            <person name="Xuan P."/>
            <person name="Del Fabbro C."/>
            <person name="Aramini V."/>
            <person name="Copetti D."/>
            <person name="Gonzalez S."/>
            <person name="Horner D.S."/>
            <person name="Falchi R."/>
            <person name="Lucas S."/>
            <person name="Mica E."/>
            <person name="Maldonado J."/>
            <person name="Lazzari B."/>
            <person name="Bielenberg D."/>
            <person name="Pirona R."/>
            <person name="Miculan M."/>
            <person name="Barakat A."/>
            <person name="Testolin R."/>
            <person name="Stella A."/>
            <person name="Tartarini S."/>
            <person name="Tonutti P."/>
            <person name="Arus P."/>
            <person name="Orellana A."/>
            <person name="Wells C."/>
            <person name="Main D."/>
            <person name="Vizzotto G."/>
            <person name="Silva H."/>
            <person name="Salamini F."/>
            <person name="Schmutz J."/>
            <person name="Morgante M."/>
            <person name="Rokhsar D.S."/>
        </authorList>
    </citation>
    <scope>NUCLEOTIDE SEQUENCE [LARGE SCALE GENOMIC DNA]</scope>
    <source>
        <strain evidence="4">cv. Nemared</strain>
    </source>
</reference>
<proteinExistence type="predicted"/>
<dbReference type="STRING" id="3760.A0A251Q5J9"/>
<evidence type="ECO:0000256" key="2">
    <source>
        <dbReference type="SAM" id="MobiDB-lite"/>
    </source>
</evidence>
<feature type="region of interest" description="Disordered" evidence="2">
    <location>
        <begin position="329"/>
        <end position="348"/>
    </location>
</feature>
<evidence type="ECO:0000256" key="1">
    <source>
        <dbReference type="ARBA" id="ARBA00023186"/>
    </source>
</evidence>
<dbReference type="PANTHER" id="PTHR33322">
    <property type="entry name" value="BAG DOMAIN CONTAINING PROTEIN, EXPRESSED"/>
    <property type="match status" value="1"/>
</dbReference>
<evidence type="ECO:0000313" key="4">
    <source>
        <dbReference type="Proteomes" id="UP000006882"/>
    </source>
</evidence>
<protein>
    <recommendedName>
        <fullName evidence="5">BAG domain-containing protein</fullName>
    </recommendedName>
</protein>
<dbReference type="GO" id="GO:0006457">
    <property type="term" value="P:protein folding"/>
    <property type="evidence" value="ECO:0000318"/>
    <property type="project" value="GO_Central"/>
</dbReference>
<accession>A0A251Q5J9</accession>
<evidence type="ECO:0008006" key="5">
    <source>
        <dbReference type="Google" id="ProtNLM"/>
    </source>
</evidence>
<keyword evidence="4" id="KW-1185">Reference proteome</keyword>
<dbReference type="AlphaFoldDB" id="A0A251Q5J9"/>
<dbReference type="Proteomes" id="UP000006882">
    <property type="component" value="Chromosome G3"/>
</dbReference>
<feature type="region of interest" description="Disordered" evidence="2">
    <location>
        <begin position="365"/>
        <end position="399"/>
    </location>
</feature>
<keyword evidence="1" id="KW-0143">Chaperone</keyword>
<dbReference type="PANTHER" id="PTHR33322:SF18">
    <property type="entry name" value="BAG FAMILY MOLECULAR CHAPERONE REGULATOR 8, CHLOROPLASTIC"/>
    <property type="match status" value="1"/>
</dbReference>
<gene>
    <name evidence="3" type="ORF">PRUPE_3G257800</name>
</gene>
<dbReference type="eggNOG" id="ENOG502QVMA">
    <property type="taxonomic scope" value="Eukaryota"/>
</dbReference>
<dbReference type="EMBL" id="CM007653">
    <property type="protein sequence ID" value="ONI19084.1"/>
    <property type="molecule type" value="Genomic_DNA"/>
</dbReference>
<feature type="region of interest" description="Disordered" evidence="2">
    <location>
        <begin position="48"/>
        <end position="77"/>
    </location>
</feature>
<feature type="compositionally biased region" description="Basic and acidic residues" evidence="2">
    <location>
        <begin position="386"/>
        <end position="399"/>
    </location>
</feature>
<dbReference type="Gramene" id="ONI19084">
    <property type="protein sequence ID" value="ONI19084"/>
    <property type="gene ID" value="PRUPE_3G257800"/>
</dbReference>
<dbReference type="InterPro" id="IPR040400">
    <property type="entry name" value="BAG5/6/7/8"/>
</dbReference>
<sequence length="443" mass="50222">MSISIKFNPKTQTPPQFVLLNLEHKPIISIQSFTFSSNPTHQIPTLAIPNSATETLNPPTNSTPKARLHQQEQQEEQQLHAHSITSSLLSRIEALEASLHRYSSYRSQSSYSRSLRDSAARVIQTHFRAFLVRRSRTLRQLKDLAFIKSAFNSLKSSISNDTHFDFHAVSQKAIDLLLKLDSIQCGDPIVRDGKRSISRDLVRFMEFIDGVVMKRHGLSLKAVKNARFGQNVNKSRVLPTKCDDLGRDQREMIGKLRDRIEKIRGFARVSENDEEDVELEGFQHVSDEDEENLMTRFKNGVLVKRHGLQPKVKKNVSFAENGNVYRVFSNSDEPVSSGDGSDSSDDHGELVENLRSEVEDVKGFAQETEDDDEAHTENDGSPQASDGERNPRARMTQRREDIYETKVHDLGRNGYLLFSAPLPVKMESKADIIKRNKAVKLVK</sequence>
<feature type="compositionally biased region" description="Polar residues" evidence="2">
    <location>
        <begin position="48"/>
        <end position="64"/>
    </location>
</feature>
<name>A0A251Q5J9_PRUPE</name>
<organism evidence="3 4">
    <name type="scientific">Prunus persica</name>
    <name type="common">Peach</name>
    <name type="synonym">Amygdalus persica</name>
    <dbReference type="NCBI Taxonomy" id="3760"/>
    <lineage>
        <taxon>Eukaryota</taxon>
        <taxon>Viridiplantae</taxon>
        <taxon>Streptophyta</taxon>
        <taxon>Embryophyta</taxon>
        <taxon>Tracheophyta</taxon>
        <taxon>Spermatophyta</taxon>
        <taxon>Magnoliopsida</taxon>
        <taxon>eudicotyledons</taxon>
        <taxon>Gunneridae</taxon>
        <taxon>Pentapetalae</taxon>
        <taxon>rosids</taxon>
        <taxon>fabids</taxon>
        <taxon>Rosales</taxon>
        <taxon>Rosaceae</taxon>
        <taxon>Amygdaloideae</taxon>
        <taxon>Amygdaleae</taxon>
        <taxon>Prunus</taxon>
    </lineage>
</organism>